<dbReference type="EMBL" id="CP158258">
    <property type="protein sequence ID" value="XDJ58013.1"/>
    <property type="molecule type" value="Genomic_DNA"/>
</dbReference>
<dbReference type="EMBL" id="CP158256">
    <property type="protein sequence ID" value="XDJ52637.1"/>
    <property type="molecule type" value="Genomic_DNA"/>
</dbReference>
<dbReference type="EMBL" id="CP158263">
    <property type="protein sequence ID" value="XDJ73024.1"/>
    <property type="molecule type" value="Genomic_DNA"/>
</dbReference>
<dbReference type="EMBL" id="CP158260">
    <property type="protein sequence ID" value="XDJ64014.1"/>
    <property type="molecule type" value="Genomic_DNA"/>
</dbReference>
<evidence type="ECO:0000313" key="7">
    <source>
        <dbReference type="EMBL" id="XDJ61369.1"/>
    </source>
</evidence>
<evidence type="ECO:0000313" key="13">
    <source>
        <dbReference type="EMBL" id="XDJ83118.1"/>
    </source>
</evidence>
<dbReference type="EMBL" id="CP158272">
    <property type="protein sequence ID" value="XDJ99662.1"/>
    <property type="molecule type" value="Genomic_DNA"/>
</dbReference>
<dbReference type="SUPFAM" id="SSF51735">
    <property type="entry name" value="NAD(P)-binding Rossmann-fold domains"/>
    <property type="match status" value="1"/>
</dbReference>
<dbReference type="EMBL" id="CP158253">
    <property type="protein sequence ID" value="XDJ45586.1"/>
    <property type="molecule type" value="Genomic_DNA"/>
</dbReference>
<gene>
    <name evidence="6" type="ORF">ABRY90_12210</name>
    <name evidence="9" type="ORF">ABRY91_03675</name>
    <name evidence="7" type="ORF">ABRY92_01705</name>
    <name evidence="17" type="ORF">ABRY95_13220</name>
    <name evidence="13" type="ORF">ABRY96_02530</name>
    <name evidence="11" type="ORF">ABRY97_03840</name>
    <name evidence="15" type="ORF">ABRY98_03820</name>
    <name evidence="5" type="ORF">ABRZ00_11700</name>
    <name evidence="4" type="ORF">ABRZ01_12025</name>
    <name evidence="3" type="ORF">ABRZ02_04660</name>
    <name evidence="8" type="ORF">ABRZ03_01305</name>
    <name evidence="18" type="ORF">ABRZ05_04710</name>
    <name evidence="10" type="ORF">ABRZ06_05975</name>
    <name evidence="14" type="ORF">ABRZ08_00260</name>
    <name evidence="12" type="ORF">ABRZ10_06365</name>
    <name evidence="19" type="ORF">ABRZ11_04365</name>
    <name evidence="16" type="ORF">ABRZ12_10460</name>
</gene>
<dbReference type="Gene3D" id="3.40.50.20">
    <property type="match status" value="1"/>
</dbReference>
<reference evidence="10" key="1">
    <citation type="submission" date="2024-05" db="EMBL/GenBank/DDBJ databases">
        <authorList>
            <person name="Luo Y.-C."/>
            <person name="Nicholds J."/>
            <person name="Mortimer T."/>
            <person name="Maboni G."/>
        </authorList>
    </citation>
    <scope>NUCLEOTIDE SEQUENCE</scope>
    <source>
        <strain evidence="18">124370</strain>
        <strain evidence="19">124566</strain>
        <strain evidence="17">124953</strain>
        <strain evidence="16">130308</strain>
        <strain evidence="15">130416</strain>
        <strain evidence="14">140124</strain>
        <strain evidence="13">143751</strain>
        <strain evidence="12">143769</strain>
        <strain evidence="11">143811</strain>
        <strain evidence="10">143936</strain>
        <strain evidence="9">145849</strain>
        <strain evidence="8">145850</strain>
        <strain evidence="7">145852</strain>
        <strain evidence="6">148131</strain>
        <strain evidence="5">150221</strain>
        <strain evidence="4">150964</strain>
        <strain evidence="3">153271</strain>
    </source>
</reference>
<sequence length="335" mass="37409">MSRTNASPIHVLVTGVGAIIGQGIVRSLRASGHPVKVIGLDRSARPPGPDWCDVFVQKPICDERSDGYRDFWQNLIRKESIDLVLPGLEVDMLFLDGQREMFEKEHGACVLALNHSALIALTGDKWLMHLFLEDHGLSAIPTMIDASWDDALATLGAAPILLKPRQGNGSRGIVRLHDREDFAYWTRKTAEPWMLQRIVGSEHEEYTVGSFGLGDGQAVAPIIMRRRLSAAGNTQQAEVVDHPLLQAKVAAFNALLKPIGPTNYQFRVHDGEAYLLEVNPRFSSSNSLRTGFGYNEAQMALEYFVLNRLPQPPEIRHGIGWRYSEDYIVYDRDPV</sequence>
<evidence type="ECO:0000313" key="10">
    <source>
        <dbReference type="EMBL" id="XDJ73024.1"/>
    </source>
</evidence>
<dbReference type="InterPro" id="IPR011761">
    <property type="entry name" value="ATP-grasp"/>
</dbReference>
<evidence type="ECO:0000313" key="3">
    <source>
        <dbReference type="EMBL" id="XDJ45586.1"/>
    </source>
</evidence>
<dbReference type="SUPFAM" id="SSF56059">
    <property type="entry name" value="Glutathione synthetase ATP-binding domain-like"/>
    <property type="match status" value="1"/>
</dbReference>
<evidence type="ECO:0000313" key="17">
    <source>
        <dbReference type="EMBL" id="XDJ93314.1"/>
    </source>
</evidence>
<dbReference type="GO" id="GO:0046872">
    <property type="term" value="F:metal ion binding"/>
    <property type="evidence" value="ECO:0007669"/>
    <property type="project" value="InterPro"/>
</dbReference>
<dbReference type="GeneID" id="93068208"/>
<keyword evidence="1" id="KW-0547">Nucleotide-binding</keyword>
<evidence type="ECO:0000313" key="6">
    <source>
        <dbReference type="EMBL" id="XDJ58013.1"/>
    </source>
</evidence>
<dbReference type="EMBL" id="CP158271">
    <property type="protein sequence ID" value="XDJ93314.1"/>
    <property type="molecule type" value="Genomic_DNA"/>
</dbReference>
<protein>
    <submittedName>
        <fullName evidence="10">ATP-grasp domain-containing protein</fullName>
    </submittedName>
</protein>
<evidence type="ECO:0000313" key="11">
    <source>
        <dbReference type="EMBL" id="XDJ75292.1"/>
    </source>
</evidence>
<evidence type="ECO:0000313" key="18">
    <source>
        <dbReference type="EMBL" id="XDJ97015.1"/>
    </source>
</evidence>
<dbReference type="RefSeq" id="WP_343835053.1">
    <property type="nucleotide sequence ID" value="NZ_BAAAEX010000003.1"/>
</dbReference>
<evidence type="ECO:0000313" key="16">
    <source>
        <dbReference type="EMBL" id="XDJ90082.1"/>
    </source>
</evidence>
<dbReference type="EMBL" id="CP158273">
    <property type="protein sequence ID" value="XDJ97015.1"/>
    <property type="molecule type" value="Genomic_DNA"/>
</dbReference>
<dbReference type="Gene3D" id="3.30.1490.20">
    <property type="entry name" value="ATP-grasp fold, A domain"/>
    <property type="match status" value="1"/>
</dbReference>
<organism evidence="10">
    <name type="scientific">Castellaniella ginsengisoli</name>
    <dbReference type="NCBI Taxonomy" id="546114"/>
    <lineage>
        <taxon>Bacteria</taxon>
        <taxon>Pseudomonadati</taxon>
        <taxon>Pseudomonadota</taxon>
        <taxon>Betaproteobacteria</taxon>
        <taxon>Burkholderiales</taxon>
        <taxon>Alcaligenaceae</taxon>
        <taxon>Castellaniella</taxon>
    </lineage>
</organism>
<evidence type="ECO:0000313" key="5">
    <source>
        <dbReference type="EMBL" id="XDJ55191.1"/>
    </source>
</evidence>
<dbReference type="NCBIfam" id="NF009402">
    <property type="entry name" value="PRK12767.1-1"/>
    <property type="match status" value="1"/>
</dbReference>
<dbReference type="EMBL" id="CP158265">
    <property type="protein sequence ID" value="XDJ78414.1"/>
    <property type="molecule type" value="Genomic_DNA"/>
</dbReference>
<proteinExistence type="predicted"/>
<dbReference type="EMBL" id="CP158264">
    <property type="protein sequence ID" value="XDJ75292.1"/>
    <property type="molecule type" value="Genomic_DNA"/>
</dbReference>
<dbReference type="EMBL" id="CP158268">
    <property type="protein sequence ID" value="XDJ85330.1"/>
    <property type="molecule type" value="Genomic_DNA"/>
</dbReference>
<dbReference type="EMBL" id="CP158270">
    <property type="protein sequence ID" value="XDJ90082.1"/>
    <property type="molecule type" value="Genomic_DNA"/>
</dbReference>
<evidence type="ECO:0000256" key="1">
    <source>
        <dbReference type="PROSITE-ProRule" id="PRU00409"/>
    </source>
</evidence>
<evidence type="ECO:0000313" key="15">
    <source>
        <dbReference type="EMBL" id="XDJ88708.1"/>
    </source>
</evidence>
<dbReference type="InterPro" id="IPR013815">
    <property type="entry name" value="ATP_grasp_subdomain_1"/>
</dbReference>
<dbReference type="KEGG" id="cgin:ABRZ00_11700"/>
<dbReference type="EMBL" id="CP158259">
    <property type="protein sequence ID" value="XDJ61369.1"/>
    <property type="molecule type" value="Genomic_DNA"/>
</dbReference>
<accession>A0AB39F0Z1</accession>
<dbReference type="EMBL" id="CP158269">
    <property type="protein sequence ID" value="XDJ88708.1"/>
    <property type="molecule type" value="Genomic_DNA"/>
</dbReference>
<dbReference type="Pfam" id="PF15632">
    <property type="entry name" value="ATPgrasp_Ter"/>
    <property type="match status" value="1"/>
</dbReference>
<evidence type="ECO:0000313" key="12">
    <source>
        <dbReference type="EMBL" id="XDJ78414.1"/>
    </source>
</evidence>
<evidence type="ECO:0000313" key="8">
    <source>
        <dbReference type="EMBL" id="XDJ64014.1"/>
    </source>
</evidence>
<dbReference type="EMBL" id="CP158261">
    <property type="protein sequence ID" value="XDJ67139.1"/>
    <property type="molecule type" value="Genomic_DNA"/>
</dbReference>
<feature type="domain" description="ATP-grasp" evidence="2">
    <location>
        <begin position="129"/>
        <end position="305"/>
    </location>
</feature>
<dbReference type="GO" id="GO:0005524">
    <property type="term" value="F:ATP binding"/>
    <property type="evidence" value="ECO:0007669"/>
    <property type="project" value="UniProtKB-UniRule"/>
</dbReference>
<evidence type="ECO:0000313" key="9">
    <source>
        <dbReference type="EMBL" id="XDJ67139.1"/>
    </source>
</evidence>
<dbReference type="EMBL" id="CP158266">
    <property type="protein sequence ID" value="XDJ83118.1"/>
    <property type="molecule type" value="Genomic_DNA"/>
</dbReference>
<evidence type="ECO:0000313" key="19">
    <source>
        <dbReference type="EMBL" id="XDJ99662.1"/>
    </source>
</evidence>
<dbReference type="EMBL" id="CP158257">
    <property type="protein sequence ID" value="XDJ55191.1"/>
    <property type="molecule type" value="Genomic_DNA"/>
</dbReference>
<dbReference type="Gene3D" id="3.30.470.20">
    <property type="entry name" value="ATP-grasp fold, B domain"/>
    <property type="match status" value="1"/>
</dbReference>
<name>A0AB39F0Z1_9BURK</name>
<dbReference type="PROSITE" id="PS50975">
    <property type="entry name" value="ATP_GRASP"/>
    <property type="match status" value="1"/>
</dbReference>
<evidence type="ECO:0000313" key="14">
    <source>
        <dbReference type="EMBL" id="XDJ85330.1"/>
    </source>
</evidence>
<dbReference type="InterPro" id="IPR036291">
    <property type="entry name" value="NAD(P)-bd_dom_sf"/>
</dbReference>
<evidence type="ECO:0000313" key="4">
    <source>
        <dbReference type="EMBL" id="XDJ52637.1"/>
    </source>
</evidence>
<evidence type="ECO:0000259" key="2">
    <source>
        <dbReference type="PROSITE" id="PS50975"/>
    </source>
</evidence>
<keyword evidence="1" id="KW-0067">ATP-binding</keyword>
<dbReference type="AlphaFoldDB" id="A0AB39F0Z1"/>